<evidence type="ECO:0000256" key="4">
    <source>
        <dbReference type="ARBA" id="ARBA00023125"/>
    </source>
</evidence>
<dbReference type="PROSITE" id="PS50110">
    <property type="entry name" value="RESPONSE_REGULATORY"/>
    <property type="match status" value="1"/>
</dbReference>
<keyword evidence="5" id="KW-0804">Transcription</keyword>
<keyword evidence="1" id="KW-0597">Phosphoprotein</keyword>
<dbReference type="SUPFAM" id="SSF52172">
    <property type="entry name" value="CheY-like"/>
    <property type="match status" value="1"/>
</dbReference>
<feature type="domain" description="Response regulatory" evidence="6">
    <location>
        <begin position="1"/>
        <end position="101"/>
    </location>
</feature>
<reference evidence="7" key="1">
    <citation type="journal article" date="2015" name="Nature">
        <title>Complex archaea that bridge the gap between prokaryotes and eukaryotes.</title>
        <authorList>
            <person name="Spang A."/>
            <person name="Saw J.H."/>
            <person name="Jorgensen S.L."/>
            <person name="Zaremba-Niedzwiedzka K."/>
            <person name="Martijn J."/>
            <person name="Lind A.E."/>
            <person name="van Eijk R."/>
            <person name="Schleper C."/>
            <person name="Guy L."/>
            <person name="Ettema T.J."/>
        </authorList>
    </citation>
    <scope>NUCLEOTIDE SEQUENCE</scope>
</reference>
<dbReference type="GO" id="GO:0032993">
    <property type="term" value="C:protein-DNA complex"/>
    <property type="evidence" value="ECO:0007669"/>
    <property type="project" value="TreeGrafter"/>
</dbReference>
<dbReference type="InterPro" id="IPR001789">
    <property type="entry name" value="Sig_transdc_resp-reg_receiver"/>
</dbReference>
<organism evidence="7">
    <name type="scientific">marine sediment metagenome</name>
    <dbReference type="NCBI Taxonomy" id="412755"/>
    <lineage>
        <taxon>unclassified sequences</taxon>
        <taxon>metagenomes</taxon>
        <taxon>ecological metagenomes</taxon>
    </lineage>
</organism>
<evidence type="ECO:0000313" key="7">
    <source>
        <dbReference type="EMBL" id="KKL07573.1"/>
    </source>
</evidence>
<evidence type="ECO:0000259" key="6">
    <source>
        <dbReference type="PROSITE" id="PS50110"/>
    </source>
</evidence>
<protein>
    <recommendedName>
        <fullName evidence="6">Response regulatory domain-containing protein</fullName>
    </recommendedName>
</protein>
<dbReference type="InterPro" id="IPR011006">
    <property type="entry name" value="CheY-like_superfamily"/>
</dbReference>
<dbReference type="PANTHER" id="PTHR48111:SF1">
    <property type="entry name" value="TWO-COMPONENT RESPONSE REGULATOR ORR33"/>
    <property type="match status" value="1"/>
</dbReference>
<dbReference type="AlphaFoldDB" id="A0A0F9D665"/>
<dbReference type="InterPro" id="IPR039420">
    <property type="entry name" value="WalR-like"/>
</dbReference>
<dbReference type="EMBL" id="LAZR01043236">
    <property type="protein sequence ID" value="KKL07573.1"/>
    <property type="molecule type" value="Genomic_DNA"/>
</dbReference>
<evidence type="ECO:0000256" key="3">
    <source>
        <dbReference type="ARBA" id="ARBA00023015"/>
    </source>
</evidence>
<dbReference type="GO" id="GO:0000976">
    <property type="term" value="F:transcription cis-regulatory region binding"/>
    <property type="evidence" value="ECO:0007669"/>
    <property type="project" value="TreeGrafter"/>
</dbReference>
<dbReference type="GO" id="GO:0005829">
    <property type="term" value="C:cytosol"/>
    <property type="evidence" value="ECO:0007669"/>
    <property type="project" value="TreeGrafter"/>
</dbReference>
<keyword evidence="4" id="KW-0238">DNA-binding</keyword>
<comment type="caution">
    <text evidence="7">The sequence shown here is derived from an EMBL/GenBank/DDBJ whole genome shotgun (WGS) entry which is preliminary data.</text>
</comment>
<sequence>MLTKLHFSVQVAADGAQAWAILQQPDAPSLVILDWMMPGMDGYEVCRRVREAKGDSGPYILLVTAKDSREDLLRAIVAGADDYLIKPFKVLDLEIRLRVAIRVLALKEQVRAMSLT</sequence>
<dbReference type="PANTHER" id="PTHR48111">
    <property type="entry name" value="REGULATOR OF RPOS"/>
    <property type="match status" value="1"/>
</dbReference>
<dbReference type="Pfam" id="PF00072">
    <property type="entry name" value="Response_reg"/>
    <property type="match status" value="1"/>
</dbReference>
<dbReference type="GO" id="GO:0000156">
    <property type="term" value="F:phosphorelay response regulator activity"/>
    <property type="evidence" value="ECO:0007669"/>
    <property type="project" value="TreeGrafter"/>
</dbReference>
<keyword evidence="3" id="KW-0805">Transcription regulation</keyword>
<keyword evidence="2" id="KW-0902">Two-component regulatory system</keyword>
<proteinExistence type="predicted"/>
<dbReference type="SMART" id="SM00448">
    <property type="entry name" value="REC"/>
    <property type="match status" value="1"/>
</dbReference>
<dbReference type="GO" id="GO:0006355">
    <property type="term" value="P:regulation of DNA-templated transcription"/>
    <property type="evidence" value="ECO:0007669"/>
    <property type="project" value="TreeGrafter"/>
</dbReference>
<evidence type="ECO:0000256" key="1">
    <source>
        <dbReference type="ARBA" id="ARBA00022553"/>
    </source>
</evidence>
<accession>A0A0F9D665</accession>
<name>A0A0F9D665_9ZZZZ</name>
<dbReference type="CDD" id="cd17574">
    <property type="entry name" value="REC_OmpR"/>
    <property type="match status" value="1"/>
</dbReference>
<evidence type="ECO:0000256" key="2">
    <source>
        <dbReference type="ARBA" id="ARBA00023012"/>
    </source>
</evidence>
<gene>
    <name evidence="7" type="ORF">LCGC14_2584660</name>
</gene>
<evidence type="ECO:0000256" key="5">
    <source>
        <dbReference type="ARBA" id="ARBA00023163"/>
    </source>
</evidence>
<dbReference type="Gene3D" id="3.40.50.2300">
    <property type="match status" value="1"/>
</dbReference>